<dbReference type="EMBL" id="GG738886">
    <property type="protein sequence ID" value="EFC41412.1"/>
    <property type="molecule type" value="Genomic_DNA"/>
</dbReference>
<feature type="compositionally biased region" description="Low complexity" evidence="1">
    <location>
        <begin position="302"/>
        <end position="314"/>
    </location>
</feature>
<feature type="region of interest" description="Disordered" evidence="1">
    <location>
        <begin position="805"/>
        <end position="830"/>
    </location>
</feature>
<dbReference type="OrthoDB" id="10381328at2759"/>
<feature type="compositionally biased region" description="Low complexity" evidence="1">
    <location>
        <begin position="505"/>
        <end position="522"/>
    </location>
</feature>
<dbReference type="VEuPathDB" id="AmoebaDB:NAEGRDRAFT_58837"/>
<dbReference type="InterPro" id="IPR042266">
    <property type="entry name" value="PPPDE_sf"/>
</dbReference>
<evidence type="ECO:0000313" key="3">
    <source>
        <dbReference type="Proteomes" id="UP000006671"/>
    </source>
</evidence>
<proteinExistence type="predicted"/>
<evidence type="ECO:0000256" key="1">
    <source>
        <dbReference type="SAM" id="MobiDB-lite"/>
    </source>
</evidence>
<feature type="region of interest" description="Disordered" evidence="1">
    <location>
        <begin position="258"/>
        <end position="314"/>
    </location>
</feature>
<feature type="region of interest" description="Disordered" evidence="1">
    <location>
        <begin position="505"/>
        <end position="547"/>
    </location>
</feature>
<feature type="compositionally biased region" description="Low complexity" evidence="1">
    <location>
        <begin position="1144"/>
        <end position="1156"/>
    </location>
</feature>
<feature type="compositionally biased region" description="Low complexity" evidence="1">
    <location>
        <begin position="195"/>
        <end position="209"/>
    </location>
</feature>
<gene>
    <name evidence="2" type="ORF">NAEGRDRAFT_58837</name>
</gene>
<dbReference type="InParanoid" id="D2VPD4"/>
<organism evidence="3">
    <name type="scientific">Naegleria gruberi</name>
    <name type="common">Amoeba</name>
    <dbReference type="NCBI Taxonomy" id="5762"/>
    <lineage>
        <taxon>Eukaryota</taxon>
        <taxon>Discoba</taxon>
        <taxon>Heterolobosea</taxon>
        <taxon>Tetramitia</taxon>
        <taxon>Eutetramitia</taxon>
        <taxon>Vahlkampfiidae</taxon>
        <taxon>Naegleria</taxon>
    </lineage>
</organism>
<sequence length="1557" mass="176376">MDNNNNLSPSMMMNNNNNGMRLMNNNNQIYNNNNGLVLSPEQLVQYQQALQKQYLLANNTNQHNSPMGGVVYHSPTNNSTQQQQTNSNNTSNMGMSRVMPINTAQLNQRNYGQQTSLSFSPRFASMLSETKNTMYLSDNDFYPIANIFAQNYIKSSNVLAQLSEEELIQYGIPTTFARFLWKRFMLEKNNTVNKQQQQPQSTPSPQQSPNMNCDQGSNGSQSDADQQEKLSQLIMLTNVLGAQNVGNILMQHPHLISTASTSPSQHSNSTTSPIQQQQVVTPVSQNSSNSTNNQMNGLNSPNMNSKQLNSQQQQQNNIVNNLFAQIQQQQQLNQPNYVMTNNANNINNVNGVMNMPQLAYSSSFNNNLFDSVNHTDMFTTEPNSYSHENEFIAGTSLNSAVNSNSLGSGFLSSSTNSFQDIFGSTGSVMDVVMDHSGNRMGTSSSSIGSLLRNQDGSLPTSVSSGKSLFAGSMGSTQSSLHDDSMGHYIVQPNVNGLGFVRQMPTTSQTSYEHSSSSSSSTSPPGNSADHNMQHYATTSNNLGGLSPEMDMMEASMIGGTVSYPCRVKTEGQVYWPKVVSWYKREGDSEKELFTVIIANDSSSGKAGADKKKSKSGKPATITTSPPNTESQDLLLDFRNKYIRISLTEGGKDNLIKVERVGSQPQDDVWGFLITDTSKGIDFIDELKNLGFPEDSYTLSTVGTFPPQKQIMGFERLSTEQGGTVQAKQDDQILLMRFPRYAEPVKGIRKKKLLLIKYRFVHNECAYSFYSLFNLRKENHNAAMSTDDIWISSLFIEKDINNMSPMRPLQRSPVNPEPVPEVTRGSAKQKRTCDWETADANQLQFIANNPTVGKGGVDVVCKLDLSFEGNSMKRKFVADPSIESEMFLVEAEMSYDFIERGFFKIVRVVQQVDHVDLVVRMPRPTRETTTPQTIFFRILYNMKAILVNPQTKQQGKFTYEPIDKEELSNQATSKLLEFYQSYGSQFNDEVRRLIADKISNQIHNVTFDDMEGIHPKQYANLYVQFTELHYRVVTDESEMDEEEFINAVNSLGHESRDIYGFTLLTHYAFRGMKKHCRILMNRFGMSFENKDNLGVSVLEWCRLAHNPNNILELSYLEKSKTIPRHGIYTTSSPSIPIKQTKKDSTGSSPPNSTGTSPVRKSSWFSGIFRNIFTSPSQNQIYFDEDLTEEKESAQPLDMNVTSYDERLLSLEERQGMKLYLDKLKKLDEKISSKHGQGKSQEKSQAWKDLYLDENKTIEAQNAICKDRFVAKHYGKTMEHLSKKHKDERKPPLMTVKIIVSDCTNDFRNSLFDLFRPTYKDNLFGAFHTGLLIGPWRFDFYDHSIVRVRGDYRVYRNEYALAVIDVGSFSKVDNIKNALDTVASACVEWNATKTYDPFKCNCQHFVTDVLGRLNLWSDKPQTSPLSPFERYLEDLRKGRSERKFYFSDAIKSLKEQYPESSYWENDYITFNSRKELNDFCHWLDGMKYFENEESVSDIKLLKSFDRSFCMQSMNPEQEVSESDTSTVWFFSEDGTEFANSLNKLVFNLPGVTFPQALRV</sequence>
<feature type="compositionally biased region" description="Low complexity" evidence="1">
    <location>
        <begin position="269"/>
        <end position="294"/>
    </location>
</feature>
<feature type="region of interest" description="Disordered" evidence="1">
    <location>
        <begin position="1126"/>
        <end position="1158"/>
    </location>
</feature>
<feature type="compositionally biased region" description="Polar residues" evidence="1">
    <location>
        <begin position="620"/>
        <end position="629"/>
    </location>
</feature>
<feature type="region of interest" description="Disordered" evidence="1">
    <location>
        <begin position="439"/>
        <end position="463"/>
    </location>
</feature>
<feature type="compositionally biased region" description="Polar residues" evidence="1">
    <location>
        <begin position="523"/>
        <end position="543"/>
    </location>
</feature>
<evidence type="ECO:0000313" key="2">
    <source>
        <dbReference type="EMBL" id="EFC41412.1"/>
    </source>
</evidence>
<protein>
    <submittedName>
        <fullName evidence="2">Predicted protein</fullName>
    </submittedName>
</protein>
<dbReference type="Gene3D" id="3.90.1720.30">
    <property type="entry name" value="PPPDE domains"/>
    <property type="match status" value="1"/>
</dbReference>
<dbReference type="KEGG" id="ngr:NAEGRDRAFT_58837"/>
<feature type="region of interest" description="Disordered" evidence="1">
    <location>
        <begin position="602"/>
        <end position="629"/>
    </location>
</feature>
<dbReference type="Proteomes" id="UP000006671">
    <property type="component" value="Unassembled WGS sequence"/>
</dbReference>
<keyword evidence="3" id="KW-1185">Reference proteome</keyword>
<dbReference type="RefSeq" id="XP_002674156.1">
    <property type="nucleotide sequence ID" value="XM_002674110.1"/>
</dbReference>
<dbReference type="GeneID" id="8850703"/>
<dbReference type="OMA" id="RGMKKHC"/>
<feature type="region of interest" description="Disordered" evidence="1">
    <location>
        <begin position="191"/>
        <end position="226"/>
    </location>
</feature>
<feature type="compositionally biased region" description="Polar residues" evidence="1">
    <location>
        <begin position="210"/>
        <end position="224"/>
    </location>
</feature>
<accession>D2VPD4</accession>
<name>D2VPD4_NAEGR</name>
<reference evidence="2 3" key="1">
    <citation type="journal article" date="2010" name="Cell">
        <title>The genome of Naegleria gruberi illuminates early eukaryotic versatility.</title>
        <authorList>
            <person name="Fritz-Laylin L.K."/>
            <person name="Prochnik S.E."/>
            <person name="Ginger M.L."/>
            <person name="Dacks J.B."/>
            <person name="Carpenter M.L."/>
            <person name="Field M.C."/>
            <person name="Kuo A."/>
            <person name="Paredez A."/>
            <person name="Chapman J."/>
            <person name="Pham J."/>
            <person name="Shu S."/>
            <person name="Neupane R."/>
            <person name="Cipriano M."/>
            <person name="Mancuso J."/>
            <person name="Tu H."/>
            <person name="Salamov A."/>
            <person name="Lindquist E."/>
            <person name="Shapiro H."/>
            <person name="Lucas S."/>
            <person name="Grigoriev I.V."/>
            <person name="Cande W.Z."/>
            <person name="Fulton C."/>
            <person name="Rokhsar D.S."/>
            <person name="Dawson S.C."/>
        </authorList>
    </citation>
    <scope>NUCLEOTIDE SEQUENCE [LARGE SCALE GENOMIC DNA]</scope>
    <source>
        <strain evidence="2 3">NEG-M</strain>
    </source>
</reference>
<feature type="compositionally biased region" description="Polar residues" evidence="1">
    <location>
        <begin position="258"/>
        <end position="268"/>
    </location>
</feature>